<organism evidence="1 2">
    <name type="scientific">Psophocarpus tetragonolobus</name>
    <name type="common">Winged bean</name>
    <name type="synonym">Dolichos tetragonolobus</name>
    <dbReference type="NCBI Taxonomy" id="3891"/>
    <lineage>
        <taxon>Eukaryota</taxon>
        <taxon>Viridiplantae</taxon>
        <taxon>Streptophyta</taxon>
        <taxon>Embryophyta</taxon>
        <taxon>Tracheophyta</taxon>
        <taxon>Spermatophyta</taxon>
        <taxon>Magnoliopsida</taxon>
        <taxon>eudicotyledons</taxon>
        <taxon>Gunneridae</taxon>
        <taxon>Pentapetalae</taxon>
        <taxon>rosids</taxon>
        <taxon>fabids</taxon>
        <taxon>Fabales</taxon>
        <taxon>Fabaceae</taxon>
        <taxon>Papilionoideae</taxon>
        <taxon>50 kb inversion clade</taxon>
        <taxon>NPAAA clade</taxon>
        <taxon>indigoferoid/millettioid clade</taxon>
        <taxon>Phaseoleae</taxon>
        <taxon>Psophocarpus</taxon>
    </lineage>
</organism>
<dbReference type="EMBL" id="JAYMYS010000002">
    <property type="protein sequence ID" value="KAK7404737.1"/>
    <property type="molecule type" value="Genomic_DNA"/>
</dbReference>
<reference evidence="1 2" key="1">
    <citation type="submission" date="2024-01" db="EMBL/GenBank/DDBJ databases">
        <title>The genomes of 5 underutilized Papilionoideae crops provide insights into root nodulation and disease resistanc.</title>
        <authorList>
            <person name="Jiang F."/>
        </authorList>
    </citation>
    <scope>NUCLEOTIDE SEQUENCE [LARGE SCALE GENOMIC DNA]</scope>
    <source>
        <strain evidence="1">DUOXIRENSHENG_FW03</strain>
        <tissue evidence="1">Leaves</tissue>
    </source>
</reference>
<gene>
    <name evidence="1" type="ORF">VNO78_05693</name>
</gene>
<evidence type="ECO:0000313" key="1">
    <source>
        <dbReference type="EMBL" id="KAK7404737.1"/>
    </source>
</evidence>
<dbReference type="Proteomes" id="UP001386955">
    <property type="component" value="Unassembled WGS sequence"/>
</dbReference>
<comment type="caution">
    <text evidence="1">The sequence shown here is derived from an EMBL/GenBank/DDBJ whole genome shotgun (WGS) entry which is preliminary data.</text>
</comment>
<keyword evidence="2" id="KW-1185">Reference proteome</keyword>
<name>A0AAN9XQM2_PSOTE</name>
<dbReference type="AlphaFoldDB" id="A0AAN9XQM2"/>
<sequence>MAKQVHQTKTTTTLQLTRKLRFVSIQRLRSAATLLVSFHTHIIPCNHLTLNLCTSFFGNKLKGNRSFNPPNSISISPQIFLVEIQQHLVKKKKE</sequence>
<protein>
    <submittedName>
        <fullName evidence="1">Uncharacterized protein</fullName>
    </submittedName>
</protein>
<proteinExistence type="predicted"/>
<evidence type="ECO:0000313" key="2">
    <source>
        <dbReference type="Proteomes" id="UP001386955"/>
    </source>
</evidence>
<accession>A0AAN9XQM2</accession>